<evidence type="ECO:0000313" key="1">
    <source>
        <dbReference type="EMBL" id="KAF4944039.1"/>
    </source>
</evidence>
<protein>
    <submittedName>
        <fullName evidence="1">Uncharacterized protein</fullName>
    </submittedName>
</protein>
<gene>
    <name evidence="1" type="ORF">FSARC_14785</name>
</gene>
<dbReference type="EMBL" id="JABEXW010001398">
    <property type="protein sequence ID" value="KAF4944039.1"/>
    <property type="molecule type" value="Genomic_DNA"/>
</dbReference>
<name>A0A8H4SRB3_9HYPO</name>
<organism evidence="1 2">
    <name type="scientific">Fusarium sarcochroum</name>
    <dbReference type="NCBI Taxonomy" id="1208366"/>
    <lineage>
        <taxon>Eukaryota</taxon>
        <taxon>Fungi</taxon>
        <taxon>Dikarya</taxon>
        <taxon>Ascomycota</taxon>
        <taxon>Pezizomycotina</taxon>
        <taxon>Sordariomycetes</taxon>
        <taxon>Hypocreomycetidae</taxon>
        <taxon>Hypocreales</taxon>
        <taxon>Nectriaceae</taxon>
        <taxon>Fusarium</taxon>
        <taxon>Fusarium lateritium species complex</taxon>
    </lineage>
</organism>
<evidence type="ECO:0000313" key="2">
    <source>
        <dbReference type="Proteomes" id="UP000622797"/>
    </source>
</evidence>
<accession>A0A8H4SRB3</accession>
<proteinExistence type="predicted"/>
<sequence length="291" mass="32042">MGRFSNLKVVLQRSQLCIYSSTTLSESVTTSILVPTSTDSTAVSLETETTTGKTGKTGKTVIIDTSTTEAVTIETSTSTTAESTTTGPVFSCDATEVPSFVLPNPTVIFEEDVDDDVLFVDLPFQVGVYGSYSKRVYVSINGFVSLFESSSEWSHNSLPARNIPKVSILPYWTDLYMESQSGQKIVFQILETPSRGLTFTVEYIMSTYIETNRHYHFAVSFYKDIPGLVTFAYYQTPQKGVDATVGVQNDEKFKQYTSNTANYIPDQSFVEIDTREGSGSATSGQLSKNHC</sequence>
<comment type="caution">
    <text evidence="1">The sequence shown here is derived from an EMBL/GenBank/DDBJ whole genome shotgun (WGS) entry which is preliminary data.</text>
</comment>
<dbReference type="Proteomes" id="UP000622797">
    <property type="component" value="Unassembled WGS sequence"/>
</dbReference>
<dbReference type="OrthoDB" id="10031947at2759"/>
<dbReference type="AlphaFoldDB" id="A0A8H4SRB3"/>
<reference evidence="1" key="1">
    <citation type="journal article" date="2020" name="BMC Genomics">
        <title>Correction to: Identification and distribution of gene clusters required for synthesis of sphingolipid metabolism inhibitors in diverse species of the filamentous fungus Fusarium.</title>
        <authorList>
            <person name="Kim H.S."/>
            <person name="Lohmar J.M."/>
            <person name="Busman M."/>
            <person name="Brown D.W."/>
            <person name="Naumann T.A."/>
            <person name="Divon H.H."/>
            <person name="Lysoe E."/>
            <person name="Uhlig S."/>
            <person name="Proctor R.H."/>
        </authorList>
    </citation>
    <scope>NUCLEOTIDE SEQUENCE</scope>
    <source>
        <strain evidence="1">NRRL 20472</strain>
    </source>
</reference>
<reference evidence="1" key="2">
    <citation type="submission" date="2020-05" db="EMBL/GenBank/DDBJ databases">
        <authorList>
            <person name="Kim H.-S."/>
            <person name="Proctor R.H."/>
            <person name="Brown D.W."/>
        </authorList>
    </citation>
    <scope>NUCLEOTIDE SEQUENCE</scope>
    <source>
        <strain evidence="1">NRRL 20472</strain>
    </source>
</reference>
<keyword evidence="2" id="KW-1185">Reference proteome</keyword>